<dbReference type="EMBL" id="AJIL01000531">
    <property type="protein sequence ID" value="KNE89074.1"/>
    <property type="molecule type" value="Genomic_DNA"/>
</dbReference>
<protein>
    <recommendedName>
        <fullName evidence="4">BED-type domain-containing protein</fullName>
    </recommendedName>
</protein>
<dbReference type="AlphaFoldDB" id="A0A0L0UQP2"/>
<feature type="non-terminal residue" evidence="2">
    <location>
        <position position="255"/>
    </location>
</feature>
<evidence type="ECO:0000313" key="3">
    <source>
        <dbReference type="Proteomes" id="UP000054564"/>
    </source>
</evidence>
<proteinExistence type="predicted"/>
<keyword evidence="3" id="KW-1185">Reference proteome</keyword>
<feature type="region of interest" description="Disordered" evidence="1">
    <location>
        <begin position="1"/>
        <end position="23"/>
    </location>
</feature>
<dbReference type="PANTHER" id="PTHR47501">
    <property type="entry name" value="TRANSPOSASE-RELATED"/>
    <property type="match status" value="1"/>
</dbReference>
<gene>
    <name evidence="2" type="ORF">PSTG_17468</name>
</gene>
<dbReference type="Proteomes" id="UP000054564">
    <property type="component" value="Unassembled WGS sequence"/>
</dbReference>
<evidence type="ECO:0000256" key="1">
    <source>
        <dbReference type="SAM" id="MobiDB-lite"/>
    </source>
</evidence>
<evidence type="ECO:0008006" key="4">
    <source>
        <dbReference type="Google" id="ProtNLM"/>
    </source>
</evidence>
<comment type="caution">
    <text evidence="2">The sequence shown here is derived from an EMBL/GenBank/DDBJ whole genome shotgun (WGS) entry which is preliminary data.</text>
</comment>
<organism evidence="2 3">
    <name type="scientific">Puccinia striiformis f. sp. tritici PST-78</name>
    <dbReference type="NCBI Taxonomy" id="1165861"/>
    <lineage>
        <taxon>Eukaryota</taxon>
        <taxon>Fungi</taxon>
        <taxon>Dikarya</taxon>
        <taxon>Basidiomycota</taxon>
        <taxon>Pucciniomycotina</taxon>
        <taxon>Pucciniomycetes</taxon>
        <taxon>Pucciniales</taxon>
        <taxon>Pucciniaceae</taxon>
        <taxon>Puccinia</taxon>
    </lineage>
</organism>
<accession>A0A0L0UQP2</accession>
<dbReference type="STRING" id="1165861.A0A0L0UQP2"/>
<dbReference type="PANTHER" id="PTHR47501:SF5">
    <property type="entry name" value="HAT C-TERMINAL DIMERISATION DOMAIN-CONTAINING PROTEIN"/>
    <property type="match status" value="1"/>
</dbReference>
<evidence type="ECO:0000313" key="2">
    <source>
        <dbReference type="EMBL" id="KNE89074.1"/>
    </source>
</evidence>
<reference evidence="3" key="1">
    <citation type="submission" date="2014-03" db="EMBL/GenBank/DDBJ databases">
        <title>The Genome Sequence of Puccinia striiformis f. sp. tritici PST-78.</title>
        <authorList>
            <consortium name="The Broad Institute Genome Sequencing Platform"/>
            <person name="Cuomo C."/>
            <person name="Hulbert S."/>
            <person name="Chen X."/>
            <person name="Walker B."/>
            <person name="Young S.K."/>
            <person name="Zeng Q."/>
            <person name="Gargeya S."/>
            <person name="Fitzgerald M."/>
            <person name="Haas B."/>
            <person name="Abouelleil A."/>
            <person name="Alvarado L."/>
            <person name="Arachchi H.M."/>
            <person name="Berlin A.M."/>
            <person name="Chapman S.B."/>
            <person name="Goldberg J."/>
            <person name="Griggs A."/>
            <person name="Gujja S."/>
            <person name="Hansen M."/>
            <person name="Howarth C."/>
            <person name="Imamovic A."/>
            <person name="Larimer J."/>
            <person name="McCowan C."/>
            <person name="Montmayeur A."/>
            <person name="Murphy C."/>
            <person name="Neiman D."/>
            <person name="Pearson M."/>
            <person name="Priest M."/>
            <person name="Roberts A."/>
            <person name="Saif S."/>
            <person name="Shea T."/>
            <person name="Sisk P."/>
            <person name="Sykes S."/>
            <person name="Wortman J."/>
            <person name="Nusbaum C."/>
            <person name="Birren B."/>
        </authorList>
    </citation>
    <scope>NUCLEOTIDE SEQUENCE [LARGE SCALE GENOMIC DNA]</scope>
    <source>
        <strain evidence="3">race PST-78</strain>
    </source>
</reference>
<name>A0A0L0UQP2_9BASI</name>
<sequence length="255" mass="28774">MDITQDSDCDNTKMKPGAKKTRGPAVTEFDDVELYFESPVPAKGDKNGKKLFYKCKWCSKPYKKGASGRANLRVHRDGGVGRSTCPGRCSAIETSGANLPRTWKEVQADKQKSTLSNFVNSVAFDNRVLNQILVIWLILASLPWMRLEDALLQISFNYARQGIKLFTRTWAATEAHRLYVNLQEKVMSNLLSIKSKITLIHDVWTTKGNRQAFMGIAAAYISDNWVFCICHLALKYISYTHKGKYLAVPFANILI</sequence>